<keyword evidence="1" id="KW-0732">Signal</keyword>
<protein>
    <recommendedName>
        <fullName evidence="2">Serine aminopeptidase S33 domain-containing protein</fullName>
    </recommendedName>
</protein>
<dbReference type="InterPro" id="IPR022742">
    <property type="entry name" value="Hydrolase_4"/>
</dbReference>
<dbReference type="SUPFAM" id="SSF53474">
    <property type="entry name" value="alpha/beta-Hydrolases"/>
    <property type="match status" value="1"/>
</dbReference>
<dbReference type="AlphaFoldDB" id="A0A6S7A545"/>
<gene>
    <name evidence="3" type="ORF">LMG26690_03368</name>
</gene>
<feature type="signal peptide" evidence="1">
    <location>
        <begin position="1"/>
        <end position="22"/>
    </location>
</feature>
<dbReference type="PANTHER" id="PTHR22946:SF8">
    <property type="entry name" value="ACETYL XYLAN ESTERASE DOMAIN-CONTAINING PROTEIN"/>
    <property type="match status" value="1"/>
</dbReference>
<dbReference type="PANTHER" id="PTHR22946">
    <property type="entry name" value="DIENELACTONE HYDROLASE DOMAIN-CONTAINING PROTEIN-RELATED"/>
    <property type="match status" value="1"/>
</dbReference>
<dbReference type="InterPro" id="IPR050261">
    <property type="entry name" value="FrsA_esterase"/>
</dbReference>
<dbReference type="PROSITE" id="PS51257">
    <property type="entry name" value="PROKAR_LIPOPROTEIN"/>
    <property type="match status" value="1"/>
</dbReference>
<feature type="chain" id="PRO_5028994270" description="Serine aminopeptidase S33 domain-containing protein" evidence="1">
    <location>
        <begin position="23"/>
        <end position="292"/>
    </location>
</feature>
<dbReference type="RefSeq" id="WP_175124136.1">
    <property type="nucleotide sequence ID" value="NZ_CADIJM010000006.1"/>
</dbReference>
<dbReference type="InterPro" id="IPR029058">
    <property type="entry name" value="AB_hydrolase_fold"/>
</dbReference>
<proteinExistence type="predicted"/>
<evidence type="ECO:0000313" key="4">
    <source>
        <dbReference type="Proteomes" id="UP000494214"/>
    </source>
</evidence>
<dbReference type="Proteomes" id="UP000494214">
    <property type="component" value="Unassembled WGS sequence"/>
</dbReference>
<dbReference type="Pfam" id="PF12146">
    <property type="entry name" value="Hydrolase_4"/>
    <property type="match status" value="1"/>
</dbReference>
<dbReference type="EMBL" id="CADIJM010000006">
    <property type="protein sequence ID" value="CAB3713761.1"/>
    <property type="molecule type" value="Genomic_DNA"/>
</dbReference>
<reference evidence="3 4" key="1">
    <citation type="submission" date="2020-04" db="EMBL/GenBank/DDBJ databases">
        <authorList>
            <person name="De Canck E."/>
        </authorList>
    </citation>
    <scope>NUCLEOTIDE SEQUENCE [LARGE SCALE GENOMIC DNA]</scope>
    <source>
        <strain evidence="3 4">LMG 26690</strain>
    </source>
</reference>
<evidence type="ECO:0000259" key="2">
    <source>
        <dbReference type="Pfam" id="PF12146"/>
    </source>
</evidence>
<dbReference type="Gene3D" id="3.40.50.1820">
    <property type="entry name" value="alpha/beta hydrolase"/>
    <property type="match status" value="1"/>
</dbReference>
<sequence>MNVLERISLVCLAGLVSACASSTPGGRQSKETVERVPVSVQTDTGVVVGALVVTVYAPAAPGKHPLLIINHGRGATAEERAKMSRTPYPQAVRYFTDAGFVVAVPLRLGYGETAGPDLEDSGPCGDRQFTPMFNRAASQIGQVVKALQQRPDVDASNVVLVGQSIGGGTVIALAAQNPPGVRTAINFSGGAGGDAKSPGNPCGPDRLQQTFASYGQTTRLPTLWIYSENDLFWGADWPKRWVDAYNAAGGHATFVPMGPDGNNGHLLFPRSPQKWQPVVAEFLRAQGYAMPK</sequence>
<keyword evidence="4" id="KW-1185">Reference proteome</keyword>
<name>A0A6S7A545_9BURK</name>
<accession>A0A6S7A545</accession>
<evidence type="ECO:0000313" key="3">
    <source>
        <dbReference type="EMBL" id="CAB3713761.1"/>
    </source>
</evidence>
<organism evidence="3 4">
    <name type="scientific">Achromobacter animicus</name>
    <dbReference type="NCBI Taxonomy" id="1389935"/>
    <lineage>
        <taxon>Bacteria</taxon>
        <taxon>Pseudomonadati</taxon>
        <taxon>Pseudomonadota</taxon>
        <taxon>Betaproteobacteria</taxon>
        <taxon>Burkholderiales</taxon>
        <taxon>Alcaligenaceae</taxon>
        <taxon>Achromobacter</taxon>
    </lineage>
</organism>
<evidence type="ECO:0000256" key="1">
    <source>
        <dbReference type="SAM" id="SignalP"/>
    </source>
</evidence>
<feature type="domain" description="Serine aminopeptidase S33" evidence="2">
    <location>
        <begin position="88"/>
        <end position="197"/>
    </location>
</feature>